<sequence length="273" mass="29560">MYFPNRAASPEQIEVISRLPAQAPARTPLLFVHGAFAGAWCWEDHFLDWFAARGHPAYALSLRGHAGSSGHERLLWSGLAEFVEDVAGVAASIGGPLVLVGHSMGGMVVQKYLERQPAAAAVLMASVPPSGLAGSMLQLLWRDPVLWTEMGLVQAAGPHLASRSTARRSLFSVDVPEALVAKFANRSQPESQRVIADMLGWDLPDVARVGRTPLLVLGAADDALVPVAEVHYTARRYGAECEVFSRLAHAMMCDSGWRRVAEYLGGWLDRRGL</sequence>
<dbReference type="GO" id="GO:0004601">
    <property type="term" value="F:peroxidase activity"/>
    <property type="evidence" value="ECO:0007669"/>
    <property type="project" value="UniProtKB-KW"/>
</dbReference>
<evidence type="ECO:0000259" key="1">
    <source>
        <dbReference type="Pfam" id="PF12697"/>
    </source>
</evidence>
<dbReference type="PANTHER" id="PTHR42886:SF42">
    <property type="entry name" value="ALPHA_BETA-HYDROLASES SUPERFAMILY PROTEIN"/>
    <property type="match status" value="1"/>
</dbReference>
<evidence type="ECO:0000313" key="3">
    <source>
        <dbReference type="Proteomes" id="UP000295765"/>
    </source>
</evidence>
<name>A0A4R2LA82_9GAMM</name>
<keyword evidence="2" id="KW-0560">Oxidoreductase</keyword>
<feature type="domain" description="AB hydrolase-1" evidence="1">
    <location>
        <begin position="29"/>
        <end position="261"/>
    </location>
</feature>
<dbReference type="InterPro" id="IPR029058">
    <property type="entry name" value="AB_hydrolase_fold"/>
</dbReference>
<keyword evidence="2" id="KW-0575">Peroxidase</keyword>
<gene>
    <name evidence="2" type="ORF">EV699_101122</name>
</gene>
<dbReference type="Proteomes" id="UP000295765">
    <property type="component" value="Unassembled WGS sequence"/>
</dbReference>
<evidence type="ECO:0000313" key="2">
    <source>
        <dbReference type="EMBL" id="TCO83738.1"/>
    </source>
</evidence>
<dbReference type="RefSeq" id="WP_165903972.1">
    <property type="nucleotide sequence ID" value="NZ_SLWY01000001.1"/>
</dbReference>
<reference evidence="2 3" key="1">
    <citation type="submission" date="2019-03" db="EMBL/GenBank/DDBJ databases">
        <title>Genomic Encyclopedia of Type Strains, Phase IV (KMG-IV): sequencing the most valuable type-strain genomes for metagenomic binning, comparative biology and taxonomic classification.</title>
        <authorList>
            <person name="Goeker M."/>
        </authorList>
    </citation>
    <scope>NUCLEOTIDE SEQUENCE [LARGE SCALE GENOMIC DNA]</scope>
    <source>
        <strain evidence="2 3">DSM 25287</strain>
    </source>
</reference>
<dbReference type="GO" id="GO:0042171">
    <property type="term" value="F:lysophosphatidic acid acyltransferase activity"/>
    <property type="evidence" value="ECO:0007669"/>
    <property type="project" value="TreeGrafter"/>
</dbReference>
<protein>
    <submittedName>
        <fullName evidence="2">Non-heme chloroperoxidase</fullName>
    </submittedName>
</protein>
<dbReference type="EMBL" id="SLWY01000001">
    <property type="protein sequence ID" value="TCO83738.1"/>
    <property type="molecule type" value="Genomic_DNA"/>
</dbReference>
<dbReference type="InterPro" id="IPR000073">
    <property type="entry name" value="AB_hydrolase_1"/>
</dbReference>
<dbReference type="Pfam" id="PF12697">
    <property type="entry name" value="Abhydrolase_6"/>
    <property type="match status" value="1"/>
</dbReference>
<dbReference type="GO" id="GO:0055088">
    <property type="term" value="P:lipid homeostasis"/>
    <property type="evidence" value="ECO:0007669"/>
    <property type="project" value="TreeGrafter"/>
</dbReference>
<comment type="caution">
    <text evidence="2">The sequence shown here is derived from an EMBL/GenBank/DDBJ whole genome shotgun (WGS) entry which is preliminary data.</text>
</comment>
<dbReference type="GO" id="GO:0052689">
    <property type="term" value="F:carboxylic ester hydrolase activity"/>
    <property type="evidence" value="ECO:0007669"/>
    <property type="project" value="TreeGrafter"/>
</dbReference>
<dbReference type="GO" id="GO:0006654">
    <property type="term" value="P:phosphatidic acid biosynthetic process"/>
    <property type="evidence" value="ECO:0007669"/>
    <property type="project" value="TreeGrafter"/>
</dbReference>
<dbReference type="AlphaFoldDB" id="A0A4R2LA82"/>
<proteinExistence type="predicted"/>
<dbReference type="Gene3D" id="3.40.50.1820">
    <property type="entry name" value="alpha/beta hydrolase"/>
    <property type="match status" value="1"/>
</dbReference>
<organism evidence="2 3">
    <name type="scientific">Plasticicumulans lactativorans</name>
    <dbReference type="NCBI Taxonomy" id="1133106"/>
    <lineage>
        <taxon>Bacteria</taxon>
        <taxon>Pseudomonadati</taxon>
        <taxon>Pseudomonadota</taxon>
        <taxon>Gammaproteobacteria</taxon>
        <taxon>Candidatus Competibacteraceae</taxon>
        <taxon>Plasticicumulans</taxon>
    </lineage>
</organism>
<dbReference type="SUPFAM" id="SSF53474">
    <property type="entry name" value="alpha/beta-Hydrolases"/>
    <property type="match status" value="1"/>
</dbReference>
<accession>A0A4R2LA82</accession>
<dbReference type="PANTHER" id="PTHR42886">
    <property type="entry name" value="RE40534P-RELATED"/>
    <property type="match status" value="1"/>
</dbReference>
<keyword evidence="3" id="KW-1185">Reference proteome</keyword>